<dbReference type="Pfam" id="PF05189">
    <property type="entry name" value="RTC_insert"/>
    <property type="match status" value="1"/>
</dbReference>
<dbReference type="EMBL" id="OU896707">
    <property type="protein sequence ID" value="CAG9813137.1"/>
    <property type="molecule type" value="Genomic_DNA"/>
</dbReference>
<proteinExistence type="inferred from homology"/>
<comment type="catalytic activity">
    <reaction evidence="6">
        <text>a 3'-end 3'-phospho-ribonucleotide-RNA + ATP = a 3'-end 2',3'-cyclophospho-ribonucleotide-RNA + AMP + diphosphate</text>
        <dbReference type="Rhea" id="RHEA:23976"/>
        <dbReference type="Rhea" id="RHEA-COMP:10463"/>
        <dbReference type="Rhea" id="RHEA-COMP:10464"/>
        <dbReference type="ChEBI" id="CHEBI:30616"/>
        <dbReference type="ChEBI" id="CHEBI:33019"/>
        <dbReference type="ChEBI" id="CHEBI:83062"/>
        <dbReference type="ChEBI" id="CHEBI:83064"/>
        <dbReference type="ChEBI" id="CHEBI:456215"/>
        <dbReference type="EC" id="6.5.1.4"/>
    </reaction>
</comment>
<dbReference type="InterPro" id="IPR023797">
    <property type="entry name" value="RNA3'_phos_cyclase_dom"/>
</dbReference>
<keyword evidence="10" id="KW-0067">ATP-binding</keyword>
<dbReference type="InterPro" id="IPR036553">
    <property type="entry name" value="RPTC_insert"/>
</dbReference>
<dbReference type="HAMAP" id="MF_00200">
    <property type="entry name" value="RTC"/>
    <property type="match status" value="1"/>
</dbReference>
<reference evidence="13" key="2">
    <citation type="submission" date="2022-10" db="EMBL/GenBank/DDBJ databases">
        <authorList>
            <consortium name="ENA_rothamsted_submissions"/>
            <consortium name="culmorum"/>
            <person name="King R."/>
        </authorList>
    </citation>
    <scope>NUCLEOTIDE SEQUENCE</scope>
</reference>
<gene>
    <name evidence="13" type="ORF">PHAECO_LOCUS1122</name>
</gene>
<dbReference type="GO" id="GO:0005524">
    <property type="term" value="F:ATP binding"/>
    <property type="evidence" value="ECO:0007669"/>
    <property type="project" value="UniProtKB-KW"/>
</dbReference>
<feature type="domain" description="RNA 3'-terminal phosphate cyclase" evidence="11">
    <location>
        <begin position="71"/>
        <end position="393"/>
    </location>
</feature>
<comment type="similarity">
    <text evidence="1">Belongs to the RNA 3'-terminal cyclase family. Type 1 subfamily.</text>
</comment>
<keyword evidence="4" id="KW-0436">Ligase</keyword>
<dbReference type="OrthoDB" id="25029at2759"/>
<organism evidence="13 14">
    <name type="scientific">Phaedon cochleariae</name>
    <name type="common">Mustard beetle</name>
    <dbReference type="NCBI Taxonomy" id="80249"/>
    <lineage>
        <taxon>Eukaryota</taxon>
        <taxon>Metazoa</taxon>
        <taxon>Ecdysozoa</taxon>
        <taxon>Arthropoda</taxon>
        <taxon>Hexapoda</taxon>
        <taxon>Insecta</taxon>
        <taxon>Pterygota</taxon>
        <taxon>Neoptera</taxon>
        <taxon>Endopterygota</taxon>
        <taxon>Coleoptera</taxon>
        <taxon>Polyphaga</taxon>
        <taxon>Cucujiformia</taxon>
        <taxon>Chrysomeloidea</taxon>
        <taxon>Chrysomelidae</taxon>
        <taxon>Chrysomelinae</taxon>
        <taxon>Chrysomelini</taxon>
        <taxon>Phaedon</taxon>
    </lineage>
</organism>
<dbReference type="FunFam" id="3.30.360.20:FF:000002">
    <property type="entry name" value="RNA terminal phosphate cyclase-like 1"/>
    <property type="match status" value="1"/>
</dbReference>
<evidence type="ECO:0000256" key="5">
    <source>
        <dbReference type="ARBA" id="ARBA00022741"/>
    </source>
</evidence>
<feature type="domain" description="RNA 3'-terminal phosphate cyclase insert" evidence="12">
    <location>
        <begin position="243"/>
        <end position="338"/>
    </location>
</feature>
<dbReference type="EC" id="6.5.1.4" evidence="2"/>
<evidence type="ECO:0000313" key="14">
    <source>
        <dbReference type="Proteomes" id="UP001153737"/>
    </source>
</evidence>
<dbReference type="GO" id="GO:0003963">
    <property type="term" value="F:RNA-3'-phosphate cyclase activity"/>
    <property type="evidence" value="ECO:0007669"/>
    <property type="project" value="UniProtKB-EC"/>
</dbReference>
<evidence type="ECO:0000259" key="12">
    <source>
        <dbReference type="Pfam" id="PF05189"/>
    </source>
</evidence>
<keyword evidence="5 10" id="KW-0547">Nucleotide-binding</keyword>
<dbReference type="AlphaFoldDB" id="A0A9N9S7L5"/>
<evidence type="ECO:0000256" key="9">
    <source>
        <dbReference type="PIRSR" id="PIRSR005378-1"/>
    </source>
</evidence>
<protein>
    <recommendedName>
        <fullName evidence="3">RNA 3'-terminal phosphate cyclase</fullName>
        <ecNumber evidence="2">6.5.1.4</ecNumber>
    </recommendedName>
    <alternativeName>
        <fullName evidence="7">RNA terminal phosphate cyclase domain-containing protein 1</fullName>
    </alternativeName>
</protein>
<dbReference type="GO" id="GO:0005634">
    <property type="term" value="C:nucleus"/>
    <property type="evidence" value="ECO:0007669"/>
    <property type="project" value="TreeGrafter"/>
</dbReference>
<dbReference type="InterPro" id="IPR000228">
    <property type="entry name" value="RNA3'_term_phos_cyc"/>
</dbReference>
<evidence type="ECO:0000256" key="1">
    <source>
        <dbReference type="ARBA" id="ARBA00009206"/>
    </source>
</evidence>
<dbReference type="InterPro" id="IPR013792">
    <property type="entry name" value="RNA3'P_cycl/enolpyr_Trfase_a/b"/>
</dbReference>
<dbReference type="GO" id="GO:0006396">
    <property type="term" value="P:RNA processing"/>
    <property type="evidence" value="ECO:0007669"/>
    <property type="project" value="InterPro"/>
</dbReference>
<evidence type="ECO:0000256" key="8">
    <source>
        <dbReference type="ARBA" id="ARBA00045867"/>
    </source>
</evidence>
<dbReference type="Proteomes" id="UP001153737">
    <property type="component" value="Chromosome 1"/>
</dbReference>
<reference evidence="13" key="1">
    <citation type="submission" date="2022-01" db="EMBL/GenBank/DDBJ databases">
        <authorList>
            <person name="King R."/>
        </authorList>
    </citation>
    <scope>NUCLEOTIDE SEQUENCE</scope>
</reference>
<accession>A0A9N9S7L5</accession>
<evidence type="ECO:0000259" key="11">
    <source>
        <dbReference type="Pfam" id="PF01137"/>
    </source>
</evidence>
<dbReference type="Pfam" id="PF01137">
    <property type="entry name" value="RTC"/>
    <property type="match status" value="1"/>
</dbReference>
<dbReference type="PANTHER" id="PTHR11096:SF0">
    <property type="entry name" value="RNA 3'-TERMINAL PHOSPHATE CYCLASE"/>
    <property type="match status" value="1"/>
</dbReference>
<comment type="function">
    <text evidence="8">Catalyzes the conversion of 3'-phosphate to a 2',3'-cyclic phosphodiester at the end of RNA. The mechanism of action of the enzyme occurs in 3 steps: (A) adenylation of the enzyme by ATP; (B) transfer of adenylate to an RNA-N3'P to produce RNA-N3'PP5'A; (C) and attack of the adjacent 2'-hydroxyl on the 3'-phosphorus in the diester linkage to produce the cyclic end product. Likely functions in some aspects of cellular RNA processing. Function plays an important role in regulating axon regeneration by inhibiting central nervous system (CNS) axon regeneration following optic nerve injury.</text>
</comment>
<evidence type="ECO:0000313" key="13">
    <source>
        <dbReference type="EMBL" id="CAG9813137.1"/>
    </source>
</evidence>
<dbReference type="PIRSF" id="PIRSF005378">
    <property type="entry name" value="RNA3'_term_phos_cycl_euk"/>
    <property type="match status" value="1"/>
</dbReference>
<feature type="active site" description="Tele-AMP-histidine intermediate" evidence="9">
    <location>
        <position position="375"/>
    </location>
</feature>
<sequence length="408" mass="45028">MSHWHLGATRRSCHECFSPQMSRSTSTKILNSKNEIGTIFRFVKNRLINIQTNSNRRNMSCELIEIDGSLMEGGGQILRISLTLSALRRIPVRIINIRGGRSKPGLMEQHFKGILLLKEICSANVKGAALGSTQVEFWPGEIEGGSFRAQVKTAGSISLLLQVALPCTLFAKTPTTLTLQGGTNAEMAPQIDYTTEVFRPILEKFGATFDFDLVRRGYFPKGNGEVIVNVKPIQKLNPIELMERGHVTSIYGWSFVAGTFPERLSHQMADSATKVLKSYSRVNIERYKEDRNVAPDNCSGILLIAETDTKCILGSSALGKRNESAEETGKRAGEDLKDVLDEGSCFDKHSQDQIIILMALAKGQSRVRVGDITMHTKTAIFVVEKMTKVKFEIIPSGSTNIIQCSGAE</sequence>
<name>A0A9N9S7L5_PHACE</name>
<dbReference type="PANTHER" id="PTHR11096">
    <property type="entry name" value="RNA 3' TERMINAL PHOSPHATE CYCLASE"/>
    <property type="match status" value="1"/>
</dbReference>
<evidence type="ECO:0000256" key="10">
    <source>
        <dbReference type="PIRSR" id="PIRSR005378-2"/>
    </source>
</evidence>
<evidence type="ECO:0000256" key="4">
    <source>
        <dbReference type="ARBA" id="ARBA00022598"/>
    </source>
</evidence>
<dbReference type="InterPro" id="IPR013791">
    <property type="entry name" value="RNA3'-term_phos_cycl_insert"/>
</dbReference>
<dbReference type="InterPro" id="IPR037136">
    <property type="entry name" value="RNA3'_phos_cyclase_dom_sf"/>
</dbReference>
<evidence type="ECO:0000256" key="7">
    <source>
        <dbReference type="ARBA" id="ARBA00032543"/>
    </source>
</evidence>
<evidence type="ECO:0000256" key="2">
    <source>
        <dbReference type="ARBA" id="ARBA00012725"/>
    </source>
</evidence>
<dbReference type="Gene3D" id="3.30.360.20">
    <property type="entry name" value="RNA 3'-terminal phosphate cyclase, insert domain"/>
    <property type="match status" value="1"/>
</dbReference>
<dbReference type="SUPFAM" id="SSF55205">
    <property type="entry name" value="EPT/RTPC-like"/>
    <property type="match status" value="2"/>
</dbReference>
<feature type="binding site" evidence="10">
    <location>
        <position position="162"/>
    </location>
    <ligand>
        <name>ATP</name>
        <dbReference type="ChEBI" id="CHEBI:30616"/>
    </ligand>
</feature>
<evidence type="ECO:0000256" key="6">
    <source>
        <dbReference type="ARBA" id="ARBA00024481"/>
    </source>
</evidence>
<dbReference type="InterPro" id="IPR017770">
    <property type="entry name" value="RNA3'_term_phos_cyc_type_1"/>
</dbReference>
<dbReference type="Gene3D" id="3.65.10.20">
    <property type="entry name" value="RNA 3'-terminal phosphate cyclase domain"/>
    <property type="match status" value="1"/>
</dbReference>
<evidence type="ECO:0000256" key="3">
    <source>
        <dbReference type="ARBA" id="ARBA00021428"/>
    </source>
</evidence>
<feature type="binding site" evidence="10">
    <location>
        <begin position="349"/>
        <end position="353"/>
    </location>
    <ligand>
        <name>ATP</name>
        <dbReference type="ChEBI" id="CHEBI:30616"/>
    </ligand>
</feature>
<dbReference type="NCBIfam" id="TIGR03399">
    <property type="entry name" value="RNA_3prim_cycl"/>
    <property type="match status" value="1"/>
</dbReference>
<dbReference type="SUPFAM" id="SSF52913">
    <property type="entry name" value="RNA 3'-terminal phosphate cyclase, RPTC, insert domain"/>
    <property type="match status" value="1"/>
</dbReference>
<keyword evidence="14" id="KW-1185">Reference proteome</keyword>